<feature type="compositionally biased region" description="Polar residues" evidence="2">
    <location>
        <begin position="419"/>
        <end position="443"/>
    </location>
</feature>
<keyword evidence="1" id="KW-0677">Repeat</keyword>
<keyword evidence="4" id="KW-1185">Reference proteome</keyword>
<name>A0A068RZJ3_9FUNG</name>
<feature type="region of interest" description="Disordered" evidence="2">
    <location>
        <begin position="210"/>
        <end position="257"/>
    </location>
</feature>
<proteinExistence type="predicted"/>
<dbReference type="SMART" id="SM00671">
    <property type="entry name" value="SEL1"/>
    <property type="match status" value="5"/>
</dbReference>
<dbReference type="InterPro" id="IPR006597">
    <property type="entry name" value="Sel1-like"/>
</dbReference>
<dbReference type="PANTHER" id="PTHR46430:SF2">
    <property type="entry name" value="CHITIN SYNTHASE REGULATORY FACTOR 4"/>
    <property type="match status" value="1"/>
</dbReference>
<evidence type="ECO:0000256" key="1">
    <source>
        <dbReference type="ARBA" id="ARBA00022737"/>
    </source>
</evidence>
<dbReference type="SUPFAM" id="SSF81901">
    <property type="entry name" value="HCP-like"/>
    <property type="match status" value="2"/>
</dbReference>
<dbReference type="OrthoDB" id="272077at2759"/>
<sequence length="792" mass="88681">MPENGVPRKSLSFFLSSNRTVDNANQSTSRIRALGRAVSMVNASNNTTRNSSESQEGGESESSTVESPTQRLSFRVLNPDPHTSTSSTDSSRINNDSAYDNEDDEIVEEIHYKQDEDEIHLQEKTMISEDEMNKEEPTTTTPQAPPPTPLHALSTPPTTESSSSSPDMKKTPGDIGGKPRYSQGWKIIGSTPEEDELQQQPYQRHSKVMELEESLPPTPRLTTNRPRVSFDTMQNSSDGGSSASPLSPTSPTMFPMYPQQQQSPVIYQDPRRLRHPPRTTRSRPMAFIQQQQQQHLPLPPRQSFTSTYGHFISSSSSSLISPRASINTARKIQQHPITQSKYAKASYSLTNHPDAIKTYRSMAEKTRDPIVQLSYAKYLLEIADLYDGQQHTSNDATCSSTSVSSSTSQRLSLDGYDPANTTASRTSLDTIRSAPSLSTTPTHRLSDASRRKKKMLQDEGVRWIKLLAKQNVGEAAYLQARWLDRGEYGFSKNPTKAFKLYKVAAAEFVPEAMYQVGRSYERSGNTMQALSNYQGAAEKDIVQAIYRMARIHLLGELGQRRNTFLGLELLTQAVDRATEQCPEPPYLLGLILTSAYPKVELSTELIHRYGGELAALRHIEHAAQLGYGPAQSRIAYIYEHGLYGAPMHFAKSFGYYDMAAREHNSPQAMLGLSRLYNRGCRGPADILTEEERLARDVSEWLSATTRNEDAAFRWCEKAADKGLDEAVFLLGWYYETGVGVLRDYERAKQLYQKAANKGHQGAVERLQKANSMTRQQHESTKRNIRTSSCVLM</sequence>
<protein>
    <submittedName>
        <fullName evidence="3">Chitin synthase-like protein</fullName>
    </submittedName>
</protein>
<dbReference type="AlphaFoldDB" id="A0A068RZJ3"/>
<accession>A0A068RZJ3</accession>
<dbReference type="InterPro" id="IPR051726">
    <property type="entry name" value="Chitin_Synth_Reg"/>
</dbReference>
<dbReference type="PANTHER" id="PTHR46430">
    <property type="entry name" value="PROTEIN SKT5-RELATED"/>
    <property type="match status" value="1"/>
</dbReference>
<dbReference type="Proteomes" id="UP000027586">
    <property type="component" value="Unassembled WGS sequence"/>
</dbReference>
<feature type="compositionally biased region" description="Low complexity" evidence="2">
    <location>
        <begin position="51"/>
        <end position="67"/>
    </location>
</feature>
<dbReference type="Gene3D" id="1.25.40.10">
    <property type="entry name" value="Tetratricopeptide repeat domain"/>
    <property type="match status" value="2"/>
</dbReference>
<reference evidence="3" key="1">
    <citation type="submission" date="2013-08" db="EMBL/GenBank/DDBJ databases">
        <title>Gene expansion shapes genome architecture in the human pathogen Lichtheimia corymbifera: an evolutionary genomics analysis in the ancient terrestrial Mucorales (Mucoromycotina).</title>
        <authorList>
            <person name="Schwartze V.U."/>
            <person name="Winter S."/>
            <person name="Shelest E."/>
            <person name="Marcet-Houben M."/>
            <person name="Horn F."/>
            <person name="Wehner S."/>
            <person name="Hoffmann K."/>
            <person name="Riege K."/>
            <person name="Sammeth M."/>
            <person name="Nowrousian M."/>
            <person name="Valiante V."/>
            <person name="Linde J."/>
            <person name="Jacobsen I.D."/>
            <person name="Marz M."/>
            <person name="Brakhage A.A."/>
            <person name="Gabaldon T."/>
            <person name="Bocker S."/>
            <person name="Voigt K."/>
        </authorList>
    </citation>
    <scope>NUCLEOTIDE SEQUENCE [LARGE SCALE GENOMIC DNA]</scope>
    <source>
        <strain evidence="3">FSU 9682</strain>
    </source>
</reference>
<feature type="compositionally biased region" description="Basic and acidic residues" evidence="2">
    <location>
        <begin position="108"/>
        <end position="127"/>
    </location>
</feature>
<feature type="compositionally biased region" description="Polar residues" evidence="2">
    <location>
        <begin position="41"/>
        <end position="50"/>
    </location>
</feature>
<feature type="compositionally biased region" description="Low complexity" evidence="2">
    <location>
        <begin position="154"/>
        <end position="166"/>
    </location>
</feature>
<evidence type="ECO:0000313" key="4">
    <source>
        <dbReference type="Proteomes" id="UP000027586"/>
    </source>
</evidence>
<feature type="region of interest" description="Disordered" evidence="2">
    <location>
        <begin position="37"/>
        <end position="185"/>
    </location>
</feature>
<dbReference type="InterPro" id="IPR011990">
    <property type="entry name" value="TPR-like_helical_dom_sf"/>
</dbReference>
<dbReference type="STRING" id="1263082.A0A068RZJ3"/>
<feature type="compositionally biased region" description="Low complexity" evidence="2">
    <location>
        <begin position="393"/>
        <end position="412"/>
    </location>
</feature>
<dbReference type="Pfam" id="PF08238">
    <property type="entry name" value="Sel1"/>
    <property type="match status" value="5"/>
</dbReference>
<organism evidence="3 4">
    <name type="scientific">Lichtheimia corymbifera JMRC:FSU:9682</name>
    <dbReference type="NCBI Taxonomy" id="1263082"/>
    <lineage>
        <taxon>Eukaryota</taxon>
        <taxon>Fungi</taxon>
        <taxon>Fungi incertae sedis</taxon>
        <taxon>Mucoromycota</taxon>
        <taxon>Mucoromycotina</taxon>
        <taxon>Mucoromycetes</taxon>
        <taxon>Mucorales</taxon>
        <taxon>Lichtheimiaceae</taxon>
        <taxon>Lichtheimia</taxon>
    </lineage>
</organism>
<dbReference type="EMBL" id="CBTN010000029">
    <property type="protein sequence ID" value="CDH55439.1"/>
    <property type="molecule type" value="Genomic_DNA"/>
</dbReference>
<feature type="compositionally biased region" description="Low complexity" evidence="2">
    <location>
        <begin position="236"/>
        <end position="252"/>
    </location>
</feature>
<feature type="region of interest" description="Disordered" evidence="2">
    <location>
        <begin position="768"/>
        <end position="792"/>
    </location>
</feature>
<dbReference type="VEuPathDB" id="FungiDB:LCOR_06581.1"/>
<evidence type="ECO:0000256" key="2">
    <source>
        <dbReference type="SAM" id="MobiDB-lite"/>
    </source>
</evidence>
<gene>
    <name evidence="3" type="ORF">LCOR_06581.1</name>
</gene>
<comment type="caution">
    <text evidence="3">The sequence shown here is derived from an EMBL/GenBank/DDBJ whole genome shotgun (WGS) entry which is preliminary data.</text>
</comment>
<feature type="region of interest" description="Disordered" evidence="2">
    <location>
        <begin position="391"/>
        <end position="451"/>
    </location>
</feature>
<evidence type="ECO:0000313" key="3">
    <source>
        <dbReference type="EMBL" id="CDH55439.1"/>
    </source>
</evidence>